<evidence type="ECO:0000313" key="1">
    <source>
        <dbReference type="EMBL" id="KAI5653741.1"/>
    </source>
</evidence>
<sequence>MSNSVMFDPSSYGFDNLDDTFLVELHIVGFALEFDRNSPTSLHHNINKRKETYHAVRRQRQKCWRKTNLMLWRFDNEFFFKLVLLLPYFFLQRVKIALRFECLLCDFCGKLPFYLWNSYGDKTLVDKLYALFAYSLLSLECLGTVKLFQGPVTRVMARRMEEEHQGKIAIFKEIIQDLGWQVIGVQQQDFRRSKTFLLSSVQAEESKEARLGNLEA</sequence>
<organism evidence="1 2">
    <name type="scientific">Catharanthus roseus</name>
    <name type="common">Madagascar periwinkle</name>
    <name type="synonym">Vinca rosea</name>
    <dbReference type="NCBI Taxonomy" id="4058"/>
    <lineage>
        <taxon>Eukaryota</taxon>
        <taxon>Viridiplantae</taxon>
        <taxon>Streptophyta</taxon>
        <taxon>Embryophyta</taxon>
        <taxon>Tracheophyta</taxon>
        <taxon>Spermatophyta</taxon>
        <taxon>Magnoliopsida</taxon>
        <taxon>eudicotyledons</taxon>
        <taxon>Gunneridae</taxon>
        <taxon>Pentapetalae</taxon>
        <taxon>asterids</taxon>
        <taxon>lamiids</taxon>
        <taxon>Gentianales</taxon>
        <taxon>Apocynaceae</taxon>
        <taxon>Rauvolfioideae</taxon>
        <taxon>Vinceae</taxon>
        <taxon>Catharanthinae</taxon>
        <taxon>Catharanthus</taxon>
    </lineage>
</organism>
<evidence type="ECO:0000313" key="2">
    <source>
        <dbReference type="Proteomes" id="UP001060085"/>
    </source>
</evidence>
<gene>
    <name evidence="1" type="ORF">M9H77_30928</name>
</gene>
<dbReference type="Proteomes" id="UP001060085">
    <property type="component" value="Linkage Group LG07"/>
</dbReference>
<protein>
    <submittedName>
        <fullName evidence="1">Uncharacterized protein</fullName>
    </submittedName>
</protein>
<name>A0ACB9ZZ11_CATRO</name>
<accession>A0ACB9ZZ11</accession>
<keyword evidence="2" id="KW-1185">Reference proteome</keyword>
<proteinExistence type="predicted"/>
<comment type="caution">
    <text evidence="1">The sequence shown here is derived from an EMBL/GenBank/DDBJ whole genome shotgun (WGS) entry which is preliminary data.</text>
</comment>
<dbReference type="EMBL" id="CM044707">
    <property type="protein sequence ID" value="KAI5653741.1"/>
    <property type="molecule type" value="Genomic_DNA"/>
</dbReference>
<reference evidence="2" key="1">
    <citation type="journal article" date="2023" name="Nat. Plants">
        <title>Single-cell RNA sequencing provides a high-resolution roadmap for understanding the multicellular compartmentation of specialized metabolism.</title>
        <authorList>
            <person name="Sun S."/>
            <person name="Shen X."/>
            <person name="Li Y."/>
            <person name="Li Y."/>
            <person name="Wang S."/>
            <person name="Li R."/>
            <person name="Zhang H."/>
            <person name="Shen G."/>
            <person name="Guo B."/>
            <person name="Wei J."/>
            <person name="Xu J."/>
            <person name="St-Pierre B."/>
            <person name="Chen S."/>
            <person name="Sun C."/>
        </authorList>
    </citation>
    <scope>NUCLEOTIDE SEQUENCE [LARGE SCALE GENOMIC DNA]</scope>
</reference>